<dbReference type="EMBL" id="VLTO01000183">
    <property type="protein sequence ID" value="KAA0159205.1"/>
    <property type="molecule type" value="Genomic_DNA"/>
</dbReference>
<gene>
    <name evidence="2" type="ORF">FNF27_08325</name>
</gene>
<organism evidence="2 3">
    <name type="scientific">Cafeteria roenbergensis</name>
    <name type="common">Marine flagellate</name>
    <dbReference type="NCBI Taxonomy" id="33653"/>
    <lineage>
        <taxon>Eukaryota</taxon>
        <taxon>Sar</taxon>
        <taxon>Stramenopiles</taxon>
        <taxon>Bigyra</taxon>
        <taxon>Opalozoa</taxon>
        <taxon>Bicosoecida</taxon>
        <taxon>Cafeteriaceae</taxon>
        <taxon>Cafeteria</taxon>
    </lineage>
</organism>
<name>A0A5A8D1X8_CAFRO</name>
<evidence type="ECO:0000313" key="2">
    <source>
        <dbReference type="EMBL" id="KAA0159205.1"/>
    </source>
</evidence>
<dbReference type="Proteomes" id="UP000322899">
    <property type="component" value="Unassembled WGS sequence"/>
</dbReference>
<evidence type="ECO:0000313" key="3">
    <source>
        <dbReference type="Proteomes" id="UP000322899"/>
    </source>
</evidence>
<dbReference type="AlphaFoldDB" id="A0A5A8D1X8"/>
<proteinExistence type="predicted"/>
<protein>
    <submittedName>
        <fullName evidence="2">Uncharacterized protein</fullName>
    </submittedName>
</protein>
<sequence>MGVWSSPISRIVDVQPTPSPGWATLTVVGPRDGAVYRHPFCGVWELGFFRGREARTPNPEGHSCGHLRARPQAPQRSTWRVLVRSR</sequence>
<evidence type="ECO:0000256" key="1">
    <source>
        <dbReference type="SAM" id="MobiDB-lite"/>
    </source>
</evidence>
<comment type="caution">
    <text evidence="2">The sequence shown here is derived from an EMBL/GenBank/DDBJ whole genome shotgun (WGS) entry which is preliminary data.</text>
</comment>
<reference evidence="2 3" key="1">
    <citation type="submission" date="2019-07" db="EMBL/GenBank/DDBJ databases">
        <title>Genomes of Cafeteria roenbergensis.</title>
        <authorList>
            <person name="Fischer M.G."/>
            <person name="Hackl T."/>
            <person name="Roman M."/>
        </authorList>
    </citation>
    <scope>NUCLEOTIDE SEQUENCE [LARGE SCALE GENOMIC DNA]</scope>
    <source>
        <strain evidence="2 3">E4-10P</strain>
    </source>
</reference>
<accession>A0A5A8D1X8</accession>
<feature type="region of interest" description="Disordered" evidence="1">
    <location>
        <begin position="56"/>
        <end position="86"/>
    </location>
</feature>